<keyword evidence="3 10" id="KW-0813">Transport</keyword>
<feature type="transmembrane region" description="Helical" evidence="10">
    <location>
        <begin position="64"/>
        <end position="87"/>
    </location>
</feature>
<dbReference type="PANTHER" id="PTHR30266:SF2">
    <property type="entry name" value="LARGE-CONDUCTANCE MECHANOSENSITIVE CHANNEL"/>
    <property type="match status" value="1"/>
</dbReference>
<dbReference type="PROSITE" id="PS01327">
    <property type="entry name" value="MSCL"/>
    <property type="match status" value="1"/>
</dbReference>
<dbReference type="NCBIfam" id="TIGR00220">
    <property type="entry name" value="mscL"/>
    <property type="match status" value="1"/>
</dbReference>
<comment type="subunit">
    <text evidence="10">Homopentamer.</text>
</comment>
<evidence type="ECO:0000256" key="2">
    <source>
        <dbReference type="ARBA" id="ARBA00007254"/>
    </source>
</evidence>
<comment type="function">
    <text evidence="10">Channel that opens in response to stretch forces in the membrane lipid bilayer. May participate in the regulation of osmotic pressure changes within the cell.</text>
</comment>
<name>A0ABQ2DUM4_9BACI</name>
<evidence type="ECO:0000256" key="4">
    <source>
        <dbReference type="ARBA" id="ARBA00022475"/>
    </source>
</evidence>
<keyword evidence="12" id="KW-1185">Reference proteome</keyword>
<dbReference type="Pfam" id="PF01741">
    <property type="entry name" value="MscL"/>
    <property type="match status" value="1"/>
</dbReference>
<reference evidence="12" key="1">
    <citation type="journal article" date="2019" name="Int. J. Syst. Evol. Microbiol.">
        <title>The Global Catalogue of Microorganisms (GCM) 10K type strain sequencing project: providing services to taxonomists for standard genome sequencing and annotation.</title>
        <authorList>
            <consortium name="The Broad Institute Genomics Platform"/>
            <consortium name="The Broad Institute Genome Sequencing Center for Infectious Disease"/>
            <person name="Wu L."/>
            <person name="Ma J."/>
        </authorList>
    </citation>
    <scope>NUCLEOTIDE SEQUENCE [LARGE SCALE GENOMIC DNA]</scope>
    <source>
        <strain evidence="12">JCM 30071</strain>
    </source>
</reference>
<dbReference type="HAMAP" id="MF_00115">
    <property type="entry name" value="MscL"/>
    <property type="match status" value="1"/>
</dbReference>
<comment type="caution">
    <text evidence="11">The sequence shown here is derived from an EMBL/GenBank/DDBJ whole genome shotgun (WGS) entry which is preliminary data.</text>
</comment>
<evidence type="ECO:0000256" key="3">
    <source>
        <dbReference type="ARBA" id="ARBA00022448"/>
    </source>
</evidence>
<evidence type="ECO:0000256" key="7">
    <source>
        <dbReference type="ARBA" id="ARBA00023065"/>
    </source>
</evidence>
<evidence type="ECO:0000256" key="5">
    <source>
        <dbReference type="ARBA" id="ARBA00022692"/>
    </source>
</evidence>
<keyword evidence="5 10" id="KW-0812">Transmembrane</keyword>
<dbReference type="PANTHER" id="PTHR30266">
    <property type="entry name" value="MECHANOSENSITIVE CHANNEL MSCL"/>
    <property type="match status" value="1"/>
</dbReference>
<organism evidence="11 12">
    <name type="scientific">Virgibacillus kapii</name>
    <dbReference type="NCBI Taxonomy" id="1638645"/>
    <lineage>
        <taxon>Bacteria</taxon>
        <taxon>Bacillati</taxon>
        <taxon>Bacillota</taxon>
        <taxon>Bacilli</taxon>
        <taxon>Bacillales</taxon>
        <taxon>Bacillaceae</taxon>
        <taxon>Virgibacillus</taxon>
    </lineage>
</organism>
<evidence type="ECO:0000313" key="12">
    <source>
        <dbReference type="Proteomes" id="UP000634435"/>
    </source>
</evidence>
<keyword evidence="9 10" id="KW-0407">Ion channel</keyword>
<evidence type="ECO:0000313" key="11">
    <source>
        <dbReference type="EMBL" id="GGJ70927.1"/>
    </source>
</evidence>
<sequence length="127" mass="14453">MWKDFKEFAFKGNVIDLAIAVVIGAAFSGIVSSLVDNIITPLIEILLNGMDFTDLTYTIGNAEILYGMFIQSVIDFFIIALSIFFIIRLFMAFKRKKEVEVIKLSSKANPQEKLLKEIRDILKEKNK</sequence>
<comment type="similarity">
    <text evidence="2 10">Belongs to the MscL family.</text>
</comment>
<dbReference type="Gene3D" id="1.10.1200.120">
    <property type="entry name" value="Large-conductance mechanosensitive channel, MscL, domain 1"/>
    <property type="match status" value="1"/>
</dbReference>
<dbReference type="EMBL" id="BMPN01000006">
    <property type="protein sequence ID" value="GGJ70927.1"/>
    <property type="molecule type" value="Genomic_DNA"/>
</dbReference>
<feature type="transmembrane region" description="Helical" evidence="10">
    <location>
        <begin position="12"/>
        <end position="35"/>
    </location>
</feature>
<accession>A0ABQ2DUM4</accession>
<evidence type="ECO:0000256" key="9">
    <source>
        <dbReference type="ARBA" id="ARBA00023303"/>
    </source>
</evidence>
<keyword evidence="6 10" id="KW-1133">Transmembrane helix</keyword>
<dbReference type="PRINTS" id="PR01264">
    <property type="entry name" value="MECHCHANNEL"/>
</dbReference>
<comment type="subcellular location">
    <subcellularLocation>
        <location evidence="1 10">Cell membrane</location>
        <topology evidence="1 10">Multi-pass membrane protein</topology>
    </subcellularLocation>
</comment>
<evidence type="ECO:0000256" key="1">
    <source>
        <dbReference type="ARBA" id="ARBA00004651"/>
    </source>
</evidence>
<evidence type="ECO:0000256" key="10">
    <source>
        <dbReference type="HAMAP-Rule" id="MF_00115"/>
    </source>
</evidence>
<dbReference type="Proteomes" id="UP000634435">
    <property type="component" value="Unassembled WGS sequence"/>
</dbReference>
<keyword evidence="4 10" id="KW-1003">Cell membrane</keyword>
<evidence type="ECO:0000256" key="6">
    <source>
        <dbReference type="ARBA" id="ARBA00022989"/>
    </source>
</evidence>
<dbReference type="InterPro" id="IPR037673">
    <property type="entry name" value="MSC/AndL"/>
</dbReference>
<dbReference type="InterPro" id="IPR036019">
    <property type="entry name" value="MscL_channel"/>
</dbReference>
<dbReference type="SUPFAM" id="SSF81330">
    <property type="entry name" value="Gated mechanosensitive channel"/>
    <property type="match status" value="1"/>
</dbReference>
<dbReference type="RefSeq" id="WP_188943880.1">
    <property type="nucleotide sequence ID" value="NZ_BMPN01000006.1"/>
</dbReference>
<gene>
    <name evidence="10 11" type="primary">mscL</name>
    <name evidence="11" type="ORF">GCM10007111_35650</name>
</gene>
<dbReference type="InterPro" id="IPR001185">
    <property type="entry name" value="MS_channel"/>
</dbReference>
<dbReference type="InterPro" id="IPR019823">
    <property type="entry name" value="Mechanosensitive_channel_CS"/>
</dbReference>
<keyword evidence="7 10" id="KW-0406">Ion transport</keyword>
<proteinExistence type="inferred from homology"/>
<keyword evidence="8 10" id="KW-0472">Membrane</keyword>
<protein>
    <recommendedName>
        <fullName evidence="10">Large-conductance mechanosensitive channel</fullName>
    </recommendedName>
</protein>
<evidence type="ECO:0000256" key="8">
    <source>
        <dbReference type="ARBA" id="ARBA00023136"/>
    </source>
</evidence>